<dbReference type="Gene3D" id="3.40.50.720">
    <property type="entry name" value="NAD(P)-binding Rossmann-like Domain"/>
    <property type="match status" value="2"/>
</dbReference>
<keyword evidence="7" id="KW-1185">Reference proteome</keyword>
<dbReference type="SUPFAM" id="SSF52283">
    <property type="entry name" value="Formate/glycerate dehydrogenase catalytic domain-like"/>
    <property type="match status" value="1"/>
</dbReference>
<dbReference type="CDD" id="cd12156">
    <property type="entry name" value="HPPR"/>
    <property type="match status" value="1"/>
</dbReference>
<feature type="domain" description="D-isomer specific 2-hydroxyacid dehydrogenase NAD-binding" evidence="5">
    <location>
        <begin position="114"/>
        <end position="287"/>
    </location>
</feature>
<proteinExistence type="inferred from homology"/>
<dbReference type="InterPro" id="IPR006139">
    <property type="entry name" value="D-isomer_2_OHA_DH_cat_dom"/>
</dbReference>
<reference evidence="6" key="1">
    <citation type="journal article" date="2023" name="Microbiol Resour">
        <title>Genome Sequences of Rhodoplanes serenus and Two Thermotolerant Strains, Rhodoplanes tepidamans and 'Rhodoplanes cryptolactis,' Further Refine the Genus.</title>
        <authorList>
            <person name="Rayyan A.A."/>
            <person name="Kyndt J.A."/>
        </authorList>
    </citation>
    <scope>NUCLEOTIDE SEQUENCE</scope>
    <source>
        <strain evidence="6">DSM 9987</strain>
    </source>
</reference>
<dbReference type="SUPFAM" id="SSF51735">
    <property type="entry name" value="NAD(P)-binding Rossmann-fold domains"/>
    <property type="match status" value="1"/>
</dbReference>
<keyword evidence="2" id="KW-0520">NAD</keyword>
<accession>A0ABT5JF91</accession>
<gene>
    <name evidence="6" type="ORF">PQJ73_21555</name>
</gene>
<dbReference type="EMBL" id="JAQQLI010000041">
    <property type="protein sequence ID" value="MDC7788282.1"/>
    <property type="molecule type" value="Genomic_DNA"/>
</dbReference>
<dbReference type="RefSeq" id="WP_272779120.1">
    <property type="nucleotide sequence ID" value="NZ_JAQQLI010000041.1"/>
</dbReference>
<dbReference type="PANTHER" id="PTHR10996:SF178">
    <property type="entry name" value="2-HYDROXYACID DEHYDROGENASE YGL185C-RELATED"/>
    <property type="match status" value="1"/>
</dbReference>
<reference evidence="6" key="2">
    <citation type="submission" date="2023-02" db="EMBL/GenBank/DDBJ databases">
        <authorList>
            <person name="Rayyan A."/>
            <person name="Meyer T."/>
            <person name="Kyndt J.A."/>
        </authorList>
    </citation>
    <scope>NUCLEOTIDE SEQUENCE</scope>
    <source>
        <strain evidence="6">DSM 9987</strain>
    </source>
</reference>
<evidence type="ECO:0000313" key="7">
    <source>
        <dbReference type="Proteomes" id="UP001165652"/>
    </source>
</evidence>
<organism evidence="6 7">
    <name type="scientific">Rhodoplanes tepidamans</name>
    <name type="common">Rhodoplanes cryptolactis</name>
    <dbReference type="NCBI Taxonomy" id="200616"/>
    <lineage>
        <taxon>Bacteria</taxon>
        <taxon>Pseudomonadati</taxon>
        <taxon>Pseudomonadota</taxon>
        <taxon>Alphaproteobacteria</taxon>
        <taxon>Hyphomicrobiales</taxon>
        <taxon>Nitrobacteraceae</taxon>
        <taxon>Rhodoplanes</taxon>
    </lineage>
</organism>
<dbReference type="InterPro" id="IPR006140">
    <property type="entry name" value="D-isomer_DH_NAD-bd"/>
</dbReference>
<evidence type="ECO:0000259" key="4">
    <source>
        <dbReference type="Pfam" id="PF00389"/>
    </source>
</evidence>
<comment type="caution">
    <text evidence="6">The sequence shown here is derived from an EMBL/GenBank/DDBJ whole genome shotgun (WGS) entry which is preliminary data.</text>
</comment>
<evidence type="ECO:0000256" key="3">
    <source>
        <dbReference type="RuleBase" id="RU003719"/>
    </source>
</evidence>
<comment type="similarity">
    <text evidence="3">Belongs to the D-isomer specific 2-hydroxyacid dehydrogenase family.</text>
</comment>
<evidence type="ECO:0000256" key="1">
    <source>
        <dbReference type="ARBA" id="ARBA00023002"/>
    </source>
</evidence>
<evidence type="ECO:0000256" key="2">
    <source>
        <dbReference type="ARBA" id="ARBA00023027"/>
    </source>
</evidence>
<dbReference type="Pfam" id="PF00389">
    <property type="entry name" value="2-Hacid_dh"/>
    <property type="match status" value="1"/>
</dbReference>
<name>A0ABT5JF91_RHOTP</name>
<dbReference type="Proteomes" id="UP001165652">
    <property type="component" value="Unassembled WGS sequence"/>
</dbReference>
<evidence type="ECO:0000313" key="6">
    <source>
        <dbReference type="EMBL" id="MDC7788282.1"/>
    </source>
</evidence>
<dbReference type="Pfam" id="PF02826">
    <property type="entry name" value="2-Hacid_dh_C"/>
    <property type="match status" value="1"/>
</dbReference>
<dbReference type="InterPro" id="IPR050223">
    <property type="entry name" value="D-isomer_2-hydroxyacid_DH"/>
</dbReference>
<sequence length="320" mass="33481">MNPDVPKPSVLALGAFPPGMLTTMGEQFTLHYFTDFPLPHDALLPEVAAGIRGLATEANRGAPRDLIDRLPNLEIISTFGVGVDAVDIPAARARGIALTNTPGVIADDVADLAIGLMIAAAREIVAADSYAREGRWTAKTSYGLARSVTGKRLGIIGLGAIGNAVAERACGFRMKIAYSDVEPKSSVPYSYVADPVELARNSDFLVVACFGGPSTRHLVSAEVIEALGAKGTLINIARGSIVDEGAMIDALKSGRLGAAGLDVFENEPDIPAELLAMPNVVLQPHVGTATTETRELMGRMVIDNLAAKFAGKPLPNELSA</sequence>
<feature type="domain" description="D-isomer specific 2-hydroxyacid dehydrogenase catalytic" evidence="4">
    <location>
        <begin position="17"/>
        <end position="318"/>
    </location>
</feature>
<keyword evidence="1 3" id="KW-0560">Oxidoreductase</keyword>
<dbReference type="PANTHER" id="PTHR10996">
    <property type="entry name" value="2-HYDROXYACID DEHYDROGENASE-RELATED"/>
    <property type="match status" value="1"/>
</dbReference>
<protein>
    <submittedName>
        <fullName evidence="6">2-hydroxyacid dehydrogenase</fullName>
    </submittedName>
</protein>
<evidence type="ECO:0000259" key="5">
    <source>
        <dbReference type="Pfam" id="PF02826"/>
    </source>
</evidence>
<dbReference type="InterPro" id="IPR036291">
    <property type="entry name" value="NAD(P)-bd_dom_sf"/>
</dbReference>